<comment type="caution">
    <text evidence="2">The sequence shown here is derived from an EMBL/GenBank/DDBJ whole genome shotgun (WGS) entry which is preliminary data.</text>
</comment>
<evidence type="ECO:0000313" key="2">
    <source>
        <dbReference type="EMBL" id="MFC5024312.1"/>
    </source>
</evidence>
<keyword evidence="3" id="KW-1185">Reference proteome</keyword>
<dbReference type="CDD" id="cd05403">
    <property type="entry name" value="NT_KNTase_like"/>
    <property type="match status" value="1"/>
</dbReference>
<dbReference type="Proteomes" id="UP001595829">
    <property type="component" value="Unassembled WGS sequence"/>
</dbReference>
<dbReference type="InterPro" id="IPR002934">
    <property type="entry name" value="Polymerase_NTP_transf_dom"/>
</dbReference>
<dbReference type="RefSeq" id="WP_345686437.1">
    <property type="nucleotide sequence ID" value="NZ_BAABIT010000001.1"/>
</dbReference>
<sequence>MSDDPLDPDTAGLLDRFTAALRQALPLTALWAHGSLAGGDYRPGRSDLDLVAVLHRPWTPEERQRLLALHRRLDADVPLAAKLHCAYVAAGALDDPARDHPAWAHRELLHRPVTLVTRRELHAFGRVLAGPPPAGVVPEVTDGQLHDHIVEDLAGYWRPAVDHADRWLQDVWVDLGLLTLARAHETLRSGRLITKGQALDVLAALGAPADVVADIRRRRYDADPDPATAAWRARRAELTRSFLAPALDDAVRTARSRRLRG</sequence>
<dbReference type="SUPFAM" id="SSF81301">
    <property type="entry name" value="Nucleotidyltransferase"/>
    <property type="match status" value="1"/>
</dbReference>
<name>A0ABV9XH56_9ACTN</name>
<organism evidence="2 3">
    <name type="scientific">Streptomyces coeruleoprunus</name>
    <dbReference type="NCBI Taxonomy" id="285563"/>
    <lineage>
        <taxon>Bacteria</taxon>
        <taxon>Bacillati</taxon>
        <taxon>Actinomycetota</taxon>
        <taxon>Actinomycetes</taxon>
        <taxon>Kitasatosporales</taxon>
        <taxon>Streptomycetaceae</taxon>
        <taxon>Streptomyces</taxon>
    </lineage>
</organism>
<evidence type="ECO:0000259" key="1">
    <source>
        <dbReference type="Pfam" id="PF01909"/>
    </source>
</evidence>
<dbReference type="EMBL" id="JBHSJD010000014">
    <property type="protein sequence ID" value="MFC5024312.1"/>
    <property type="molecule type" value="Genomic_DNA"/>
</dbReference>
<protein>
    <submittedName>
        <fullName evidence="2">Nucleotidyltransferase domain-containing protein</fullName>
    </submittedName>
</protein>
<reference evidence="3" key="1">
    <citation type="journal article" date="2019" name="Int. J. Syst. Evol. Microbiol.">
        <title>The Global Catalogue of Microorganisms (GCM) 10K type strain sequencing project: providing services to taxonomists for standard genome sequencing and annotation.</title>
        <authorList>
            <consortium name="The Broad Institute Genomics Platform"/>
            <consortium name="The Broad Institute Genome Sequencing Center for Infectious Disease"/>
            <person name="Wu L."/>
            <person name="Ma J."/>
        </authorList>
    </citation>
    <scope>NUCLEOTIDE SEQUENCE [LARGE SCALE GENOMIC DNA]</scope>
    <source>
        <strain evidence="3">CGMCC 4.1648</strain>
    </source>
</reference>
<proteinExistence type="predicted"/>
<evidence type="ECO:0000313" key="3">
    <source>
        <dbReference type="Proteomes" id="UP001595829"/>
    </source>
</evidence>
<dbReference type="InterPro" id="IPR043519">
    <property type="entry name" value="NT_sf"/>
</dbReference>
<dbReference type="Pfam" id="PF01909">
    <property type="entry name" value="NTP_transf_2"/>
    <property type="match status" value="1"/>
</dbReference>
<feature type="domain" description="Polymerase nucleotidyl transferase" evidence="1">
    <location>
        <begin position="16"/>
        <end position="70"/>
    </location>
</feature>
<gene>
    <name evidence="2" type="ORF">ACFPM3_19475</name>
</gene>
<accession>A0ABV9XH56</accession>